<evidence type="ECO:0000313" key="3">
    <source>
        <dbReference type="EMBL" id="MFC6121490.1"/>
    </source>
</evidence>
<keyword evidence="1" id="KW-0472">Membrane</keyword>
<name>A0ABW1PZA8_9ENTR</name>
<feature type="domain" description="Acyltransferase 3" evidence="2">
    <location>
        <begin position="8"/>
        <end position="331"/>
    </location>
</feature>
<dbReference type="PANTHER" id="PTHR23028:SF53">
    <property type="entry name" value="ACYL_TRANSF_3 DOMAIN-CONTAINING PROTEIN"/>
    <property type="match status" value="1"/>
</dbReference>
<sequence length="364" mass="41807">MKTTTRIEALDGLRFMAFMMVMLYHYLFAGPVSGFLPKELTINAFYFGDFGVDLFFLISGFVISLSSDGRTPLAFIKSRINRIVPTFVIFGFIVLIFSVSLPMVDLRERLISLFYSFTFFPQAFGHHFFSDIYWTIQKEVTFYLLVFAMMLLNVWSDYKKQICFAWILIAYINQFILHSNAIDYIFITEHAGHFIAGVIIYDVRKNKASPFDIALIILSVVLIYNRMIGFNSYITGSFGYSVSDASLLLTCIALVALTWCASNVSEVGRFYGVVKFLGAMTYPLYLIHADIGFWSHAMFERKWWADYPVTKSFVNYEVTVVIAVLISFSIAALYIKFFDKKITQAFNKLWDAFGFLAHKKNING</sequence>
<protein>
    <submittedName>
        <fullName evidence="3">Acyltransferase family protein</fullName>
        <ecNumber evidence="3">2.3.-.-</ecNumber>
    </submittedName>
</protein>
<reference evidence="4" key="1">
    <citation type="journal article" date="2019" name="Int. J. Syst. Evol. Microbiol.">
        <title>The Global Catalogue of Microorganisms (GCM) 10K type strain sequencing project: providing services to taxonomists for standard genome sequencing and annotation.</title>
        <authorList>
            <consortium name="The Broad Institute Genomics Platform"/>
            <consortium name="The Broad Institute Genome Sequencing Center for Infectious Disease"/>
            <person name="Wu L."/>
            <person name="Ma J."/>
        </authorList>
    </citation>
    <scope>NUCLEOTIDE SEQUENCE [LARGE SCALE GENOMIC DNA]</scope>
    <source>
        <strain evidence="4">JCM30009</strain>
    </source>
</reference>
<feature type="transmembrane region" description="Helical" evidence="1">
    <location>
        <begin position="245"/>
        <end position="264"/>
    </location>
</feature>
<dbReference type="Pfam" id="PF01757">
    <property type="entry name" value="Acyl_transf_3"/>
    <property type="match status" value="1"/>
</dbReference>
<gene>
    <name evidence="3" type="ORF">ACFPZP_10550</name>
</gene>
<dbReference type="PANTHER" id="PTHR23028">
    <property type="entry name" value="ACETYLTRANSFERASE"/>
    <property type="match status" value="1"/>
</dbReference>
<organism evidence="3 4">
    <name type="scientific">Citrobacter bitternis</name>
    <dbReference type="NCBI Taxonomy" id="1585982"/>
    <lineage>
        <taxon>Bacteria</taxon>
        <taxon>Pseudomonadati</taxon>
        <taxon>Pseudomonadota</taxon>
        <taxon>Gammaproteobacteria</taxon>
        <taxon>Enterobacterales</taxon>
        <taxon>Enterobacteriaceae</taxon>
        <taxon>Citrobacter</taxon>
    </lineage>
</organism>
<feature type="transmembrane region" description="Helical" evidence="1">
    <location>
        <begin position="314"/>
        <end position="335"/>
    </location>
</feature>
<evidence type="ECO:0000313" key="4">
    <source>
        <dbReference type="Proteomes" id="UP001596169"/>
    </source>
</evidence>
<feature type="transmembrane region" description="Helical" evidence="1">
    <location>
        <begin position="141"/>
        <end position="158"/>
    </location>
</feature>
<keyword evidence="3" id="KW-0808">Transferase</keyword>
<keyword evidence="1" id="KW-1133">Transmembrane helix</keyword>
<comment type="caution">
    <text evidence="3">The sequence shown here is derived from an EMBL/GenBank/DDBJ whole genome shotgun (WGS) entry which is preliminary data.</text>
</comment>
<accession>A0ABW1PZA8</accession>
<dbReference type="Proteomes" id="UP001596169">
    <property type="component" value="Unassembled WGS sequence"/>
</dbReference>
<dbReference type="RefSeq" id="WP_108702302.1">
    <property type="nucleotide sequence ID" value="NZ_JBHSRG010000005.1"/>
</dbReference>
<feature type="transmembrane region" description="Helical" evidence="1">
    <location>
        <begin position="44"/>
        <end position="63"/>
    </location>
</feature>
<feature type="transmembrane region" description="Helical" evidence="1">
    <location>
        <begin position="83"/>
        <end position="104"/>
    </location>
</feature>
<feature type="transmembrane region" description="Helical" evidence="1">
    <location>
        <begin position="208"/>
        <end position="225"/>
    </location>
</feature>
<dbReference type="InterPro" id="IPR050879">
    <property type="entry name" value="Acyltransferase_3"/>
</dbReference>
<dbReference type="EC" id="2.3.-.-" evidence="3"/>
<evidence type="ECO:0000259" key="2">
    <source>
        <dbReference type="Pfam" id="PF01757"/>
    </source>
</evidence>
<feature type="transmembrane region" description="Helical" evidence="1">
    <location>
        <begin position="276"/>
        <end position="294"/>
    </location>
</feature>
<keyword evidence="4" id="KW-1185">Reference proteome</keyword>
<feature type="transmembrane region" description="Helical" evidence="1">
    <location>
        <begin position="12"/>
        <end position="32"/>
    </location>
</feature>
<feature type="transmembrane region" description="Helical" evidence="1">
    <location>
        <begin position="164"/>
        <end position="187"/>
    </location>
</feature>
<dbReference type="GO" id="GO:0016746">
    <property type="term" value="F:acyltransferase activity"/>
    <property type="evidence" value="ECO:0007669"/>
    <property type="project" value="UniProtKB-KW"/>
</dbReference>
<keyword evidence="1" id="KW-0812">Transmembrane</keyword>
<proteinExistence type="predicted"/>
<dbReference type="InterPro" id="IPR002656">
    <property type="entry name" value="Acyl_transf_3_dom"/>
</dbReference>
<dbReference type="EMBL" id="JBHSRG010000005">
    <property type="protein sequence ID" value="MFC6121490.1"/>
    <property type="molecule type" value="Genomic_DNA"/>
</dbReference>
<evidence type="ECO:0000256" key="1">
    <source>
        <dbReference type="SAM" id="Phobius"/>
    </source>
</evidence>
<keyword evidence="3" id="KW-0012">Acyltransferase</keyword>